<evidence type="ECO:0000259" key="5">
    <source>
        <dbReference type="Pfam" id="PF11794"/>
    </source>
</evidence>
<dbReference type="InterPro" id="IPR004925">
    <property type="entry name" value="HpaB/PvcC/4-BUDH"/>
</dbReference>
<accession>X1DGB9</accession>
<dbReference type="Pfam" id="PF03241">
    <property type="entry name" value="HpaB"/>
    <property type="match status" value="1"/>
</dbReference>
<reference evidence="6" key="1">
    <citation type="journal article" date="2014" name="Front. Microbiol.">
        <title>High frequency of phylogenetically diverse reductive dehalogenase-homologous genes in deep subseafloor sedimentary metagenomes.</title>
        <authorList>
            <person name="Kawai M."/>
            <person name="Futagami T."/>
            <person name="Toyoda A."/>
            <person name="Takaki Y."/>
            <person name="Nishi S."/>
            <person name="Hori S."/>
            <person name="Arai W."/>
            <person name="Tsubouchi T."/>
            <person name="Morono Y."/>
            <person name="Uchiyama I."/>
            <person name="Ito T."/>
            <person name="Fujiyama A."/>
            <person name="Inagaki F."/>
            <person name="Takami H."/>
        </authorList>
    </citation>
    <scope>NUCLEOTIDE SEQUENCE</scope>
    <source>
        <strain evidence="6">Expedition CK06-06</strain>
    </source>
</reference>
<evidence type="ECO:0000313" key="6">
    <source>
        <dbReference type="EMBL" id="GAH19237.1"/>
    </source>
</evidence>
<evidence type="ECO:0000256" key="3">
    <source>
        <dbReference type="ARBA" id="ARBA00023002"/>
    </source>
</evidence>
<protein>
    <recommendedName>
        <fullName evidence="7">HpaB/PvcC/4-BUDH C-terminal domain-containing protein</fullName>
    </recommendedName>
</protein>
<dbReference type="SUPFAM" id="SSF47203">
    <property type="entry name" value="Acyl-CoA dehydrogenase C-terminal domain-like"/>
    <property type="match status" value="1"/>
</dbReference>
<dbReference type="Gene3D" id="1.20.140.10">
    <property type="entry name" value="Butyryl-CoA Dehydrogenase, subunit A, domain 3"/>
    <property type="match status" value="1"/>
</dbReference>
<dbReference type="Gene3D" id="2.40.110.10">
    <property type="entry name" value="Butyryl-CoA Dehydrogenase, subunit A, domain 2"/>
    <property type="match status" value="1"/>
</dbReference>
<evidence type="ECO:0000256" key="1">
    <source>
        <dbReference type="ARBA" id="ARBA00022630"/>
    </source>
</evidence>
<dbReference type="InterPro" id="IPR036250">
    <property type="entry name" value="AcylCo_DH-like_C"/>
</dbReference>
<dbReference type="Pfam" id="PF11794">
    <property type="entry name" value="HpaB_N"/>
    <property type="match status" value="1"/>
</dbReference>
<dbReference type="GO" id="GO:0016627">
    <property type="term" value="F:oxidoreductase activity, acting on the CH-CH group of donors"/>
    <property type="evidence" value="ECO:0007669"/>
    <property type="project" value="InterPro"/>
</dbReference>
<dbReference type="PANTHER" id="PTHR36117">
    <property type="entry name" value="4-HYDROXYPHENYLACETATE 3-MONOOXYGENASE-RELATED"/>
    <property type="match status" value="1"/>
</dbReference>
<dbReference type="AlphaFoldDB" id="X1DGB9"/>
<gene>
    <name evidence="6" type="ORF">S03H2_08678</name>
</gene>
<sequence>MAAYADEIIVVPTRALREGDKDYAVAFAIPADWDGVRLITRPVWVRDREVIKAPFPEYGVSDSIVVFDDTFIPKERVFMCREWEFGRRLALLFANSHRHSYSGCKPGLSDIIGGAAALAAEANNIEKVAHVREKLSEFAGGAELAYAAGIASALYGEKTSSGTFFPDAIYANVGRRLMGETIYHEYNILTEIAGGLLVTLPFEAV</sequence>
<feature type="domain" description="HpaB/PvcC/4-BUDH C-terminal" evidence="4">
    <location>
        <begin position="89"/>
        <end position="204"/>
    </location>
</feature>
<keyword evidence="1" id="KW-0285">Flavoprotein</keyword>
<organism evidence="6">
    <name type="scientific">marine sediment metagenome</name>
    <dbReference type="NCBI Taxonomy" id="412755"/>
    <lineage>
        <taxon>unclassified sequences</taxon>
        <taxon>metagenomes</taxon>
        <taxon>ecological metagenomes</taxon>
    </lineage>
</organism>
<dbReference type="EMBL" id="BARU01004263">
    <property type="protein sequence ID" value="GAH19237.1"/>
    <property type="molecule type" value="Genomic_DNA"/>
</dbReference>
<keyword evidence="2" id="KW-0274">FAD</keyword>
<evidence type="ECO:0000256" key="2">
    <source>
        <dbReference type="ARBA" id="ARBA00022827"/>
    </source>
</evidence>
<dbReference type="SUPFAM" id="SSF56645">
    <property type="entry name" value="Acyl-CoA dehydrogenase NM domain-like"/>
    <property type="match status" value="1"/>
</dbReference>
<dbReference type="InterPro" id="IPR009100">
    <property type="entry name" value="AcylCoA_DH/oxidase_NM_dom_sf"/>
</dbReference>
<keyword evidence="3" id="KW-0560">Oxidoreductase</keyword>
<dbReference type="InterPro" id="IPR024719">
    <property type="entry name" value="HpaB/PvcC/4-BUDH_C"/>
</dbReference>
<proteinExistence type="predicted"/>
<comment type="caution">
    <text evidence="6">The sequence shown here is derived from an EMBL/GenBank/DDBJ whole genome shotgun (WGS) entry which is preliminary data.</text>
</comment>
<evidence type="ECO:0008006" key="7">
    <source>
        <dbReference type="Google" id="ProtNLM"/>
    </source>
</evidence>
<dbReference type="PANTHER" id="PTHR36117:SF3">
    <property type="entry name" value="4-HYDROXYPHENYLACETATE 3-MONOOXYGENASE-RELATED"/>
    <property type="match status" value="1"/>
</dbReference>
<feature type="domain" description="HpaB/PvcC/4-BUDH N-terminal" evidence="5">
    <location>
        <begin position="2"/>
        <end position="79"/>
    </location>
</feature>
<evidence type="ECO:0000259" key="4">
    <source>
        <dbReference type="Pfam" id="PF03241"/>
    </source>
</evidence>
<dbReference type="InterPro" id="IPR046373">
    <property type="entry name" value="Acyl-CoA_Oxase/DH_mid-dom_sf"/>
</dbReference>
<name>X1DGB9_9ZZZZ</name>
<dbReference type="InterPro" id="IPR024674">
    <property type="entry name" value="HpaB/PvcC/4-BUDH_N"/>
</dbReference>